<dbReference type="GO" id="GO:0005524">
    <property type="term" value="F:ATP binding"/>
    <property type="evidence" value="ECO:0007669"/>
    <property type="project" value="UniProtKB-KW"/>
</dbReference>
<feature type="compositionally biased region" description="Low complexity" evidence="11">
    <location>
        <begin position="415"/>
        <end position="424"/>
    </location>
</feature>
<dbReference type="InterPro" id="IPR014001">
    <property type="entry name" value="Helicase_ATP-bd"/>
</dbReference>
<comment type="similarity">
    <text evidence="7">Belongs to the DEAD box helicase family.</text>
</comment>
<evidence type="ECO:0000256" key="11">
    <source>
        <dbReference type="SAM" id="MobiDB-lite"/>
    </source>
</evidence>
<dbReference type="CDD" id="cd18787">
    <property type="entry name" value="SF2_C_DEAD"/>
    <property type="match status" value="1"/>
</dbReference>
<feature type="domain" description="Helicase C-terminal" evidence="13">
    <location>
        <begin position="219"/>
        <end position="381"/>
    </location>
</feature>
<dbReference type="PROSITE" id="PS51195">
    <property type="entry name" value="Q_MOTIF"/>
    <property type="match status" value="1"/>
</dbReference>
<dbReference type="GO" id="GO:0003676">
    <property type="term" value="F:nucleic acid binding"/>
    <property type="evidence" value="ECO:0007669"/>
    <property type="project" value="InterPro"/>
</dbReference>
<evidence type="ECO:0000259" key="14">
    <source>
        <dbReference type="PROSITE" id="PS51195"/>
    </source>
</evidence>
<keyword evidence="16" id="KW-1185">Reference proteome</keyword>
<dbReference type="PANTHER" id="PTHR47959">
    <property type="entry name" value="ATP-DEPENDENT RNA HELICASE RHLE-RELATED"/>
    <property type="match status" value="1"/>
</dbReference>
<comment type="caution">
    <text evidence="15">The sequence shown here is derived from an EMBL/GenBank/DDBJ whole genome shotgun (WGS) entry which is preliminary data.</text>
</comment>
<dbReference type="GO" id="GO:0016787">
    <property type="term" value="F:hydrolase activity"/>
    <property type="evidence" value="ECO:0007669"/>
    <property type="project" value="UniProtKB-KW"/>
</dbReference>
<dbReference type="InterPro" id="IPR011545">
    <property type="entry name" value="DEAD/DEAH_box_helicase_dom"/>
</dbReference>
<protein>
    <recommendedName>
        <fullName evidence="9">DEAD-box ATP-dependent RNA helicase RhpA</fullName>
        <ecNumber evidence="1">3.6.4.13</ecNumber>
    </recommendedName>
</protein>
<evidence type="ECO:0000313" key="15">
    <source>
        <dbReference type="EMBL" id="MCQ8183837.1"/>
    </source>
</evidence>
<keyword evidence="4" id="KW-0378">Hydrolase</keyword>
<evidence type="ECO:0000256" key="3">
    <source>
        <dbReference type="ARBA" id="ARBA00022741"/>
    </source>
</evidence>
<sequence>MTNFDTLGLAEPILRAVKAEGYETPTKIQAQAIPALMDDRDLLGIAQTGTGKTAAFTLPTLHYLQEERQKLVPKTPRVLVLAPTRELALQIAESFETYAKFLRVRVQTVFGGVKIGGQIRALKAGVDVLVATPGRLVDLQGQGAVDLSELEILIFDEADQMLDLGFVHDLRKIMAKVPDDRQTMLFSATMPKSIEALAKDYLFEPVKVSVAPESTTAERVEQKALYVEKEHKPKVLAELLKEPGVNRALVFTRTKHGADAVVKKLAQHGVEAKAIHGNKSQPQRVKALAAFKDGSCPVLVATDIAARGIDVDGVSHVVNFEMPNVAEQYVHRIGRTARAGRAGLAYSLVAEDELYYLRDVEKTIRMKIKTADAPDGLEGLLSDEPDPSVRPVKPKGPAGRGQQPSRRGGGGGQRRQGQQTQAKKPGGGSRRPRRRKSAAAS</sequence>
<dbReference type="GO" id="GO:0042255">
    <property type="term" value="P:ribosome assembly"/>
    <property type="evidence" value="ECO:0007669"/>
    <property type="project" value="UniProtKB-ARBA"/>
</dbReference>
<dbReference type="FunFam" id="3.40.50.300:FF:000108">
    <property type="entry name" value="ATP-dependent RNA helicase RhlE"/>
    <property type="match status" value="1"/>
</dbReference>
<dbReference type="Gene3D" id="3.40.50.300">
    <property type="entry name" value="P-loop containing nucleotide triphosphate hydrolases"/>
    <property type="match status" value="2"/>
</dbReference>
<dbReference type="GO" id="GO:0003724">
    <property type="term" value="F:RNA helicase activity"/>
    <property type="evidence" value="ECO:0007669"/>
    <property type="project" value="UniProtKB-EC"/>
</dbReference>
<dbReference type="Pfam" id="PF00270">
    <property type="entry name" value="DEAD"/>
    <property type="match status" value="1"/>
</dbReference>
<gene>
    <name evidence="15" type="ORF">NOG11_00390</name>
</gene>
<evidence type="ECO:0000256" key="4">
    <source>
        <dbReference type="ARBA" id="ARBA00022801"/>
    </source>
</evidence>
<evidence type="ECO:0000256" key="5">
    <source>
        <dbReference type="ARBA" id="ARBA00022806"/>
    </source>
</evidence>
<dbReference type="GO" id="GO:0005829">
    <property type="term" value="C:cytosol"/>
    <property type="evidence" value="ECO:0007669"/>
    <property type="project" value="TreeGrafter"/>
</dbReference>
<evidence type="ECO:0000256" key="10">
    <source>
        <dbReference type="PROSITE-ProRule" id="PRU00552"/>
    </source>
</evidence>
<evidence type="ECO:0000256" key="7">
    <source>
        <dbReference type="ARBA" id="ARBA00038437"/>
    </source>
</evidence>
<evidence type="ECO:0000256" key="8">
    <source>
        <dbReference type="ARBA" id="ARBA00047984"/>
    </source>
</evidence>
<keyword evidence="3" id="KW-0547">Nucleotide-binding</keyword>
<dbReference type="SMART" id="SM00490">
    <property type="entry name" value="HELICc"/>
    <property type="match status" value="1"/>
</dbReference>
<dbReference type="EC" id="3.6.4.13" evidence="1"/>
<dbReference type="InterPro" id="IPR044742">
    <property type="entry name" value="DEAD/DEAH_RhlB"/>
</dbReference>
<evidence type="ECO:0000256" key="6">
    <source>
        <dbReference type="ARBA" id="ARBA00022840"/>
    </source>
</evidence>
<feature type="compositionally biased region" description="Basic residues" evidence="11">
    <location>
        <begin position="430"/>
        <end position="441"/>
    </location>
</feature>
<keyword evidence="2" id="KW-0963">Cytoplasm</keyword>
<dbReference type="SMART" id="SM00487">
    <property type="entry name" value="DEXDc"/>
    <property type="match status" value="1"/>
</dbReference>
<dbReference type="InterPro" id="IPR001650">
    <property type="entry name" value="Helicase_C-like"/>
</dbReference>
<keyword evidence="6" id="KW-0067">ATP-binding</keyword>
<dbReference type="EMBL" id="JANIBC010000001">
    <property type="protein sequence ID" value="MCQ8183837.1"/>
    <property type="molecule type" value="Genomic_DNA"/>
</dbReference>
<evidence type="ECO:0000259" key="12">
    <source>
        <dbReference type="PROSITE" id="PS51192"/>
    </source>
</evidence>
<dbReference type="CDD" id="cd00268">
    <property type="entry name" value="DEADc"/>
    <property type="match status" value="1"/>
</dbReference>
<dbReference type="InterPro" id="IPR027417">
    <property type="entry name" value="P-loop_NTPase"/>
</dbReference>
<keyword evidence="5 15" id="KW-0347">Helicase</keyword>
<dbReference type="PROSITE" id="PS51194">
    <property type="entry name" value="HELICASE_CTER"/>
    <property type="match status" value="1"/>
</dbReference>
<evidence type="ECO:0000256" key="9">
    <source>
        <dbReference type="ARBA" id="ARBA00074363"/>
    </source>
</evidence>
<feature type="domain" description="DEAD-box RNA helicase Q" evidence="14">
    <location>
        <begin position="2"/>
        <end position="30"/>
    </location>
</feature>
<dbReference type="AlphaFoldDB" id="A0A9X2L693"/>
<feature type="domain" description="Helicase ATP-binding" evidence="12">
    <location>
        <begin position="33"/>
        <end position="208"/>
    </location>
</feature>
<reference evidence="15" key="1">
    <citation type="submission" date="2022-07" db="EMBL/GenBank/DDBJ databases">
        <title>Parvularcula maris sp. nov., an algicidal bacterium isolated from seawater.</title>
        <authorList>
            <person name="Li F."/>
        </authorList>
    </citation>
    <scope>NUCLEOTIDE SEQUENCE</scope>
    <source>
        <strain evidence="15">BGMRC 0090</strain>
    </source>
</reference>
<feature type="region of interest" description="Disordered" evidence="11">
    <location>
        <begin position="375"/>
        <end position="441"/>
    </location>
</feature>
<accession>A0A9X2L693</accession>
<evidence type="ECO:0000256" key="1">
    <source>
        <dbReference type="ARBA" id="ARBA00012552"/>
    </source>
</evidence>
<evidence type="ECO:0000256" key="2">
    <source>
        <dbReference type="ARBA" id="ARBA00022490"/>
    </source>
</evidence>
<dbReference type="InterPro" id="IPR050079">
    <property type="entry name" value="DEAD_box_RNA_helicase"/>
</dbReference>
<dbReference type="GO" id="GO:0009266">
    <property type="term" value="P:response to temperature stimulus"/>
    <property type="evidence" value="ECO:0007669"/>
    <property type="project" value="UniProtKB-ARBA"/>
</dbReference>
<organism evidence="15 16">
    <name type="scientific">Parvularcula maris</name>
    <dbReference type="NCBI Taxonomy" id="2965077"/>
    <lineage>
        <taxon>Bacteria</taxon>
        <taxon>Pseudomonadati</taxon>
        <taxon>Pseudomonadota</taxon>
        <taxon>Alphaproteobacteria</taxon>
        <taxon>Parvularculales</taxon>
        <taxon>Parvularculaceae</taxon>
        <taxon>Parvularcula</taxon>
    </lineage>
</organism>
<dbReference type="Proteomes" id="UP001142610">
    <property type="component" value="Unassembled WGS sequence"/>
</dbReference>
<proteinExistence type="inferred from homology"/>
<evidence type="ECO:0000259" key="13">
    <source>
        <dbReference type="PROSITE" id="PS51194"/>
    </source>
</evidence>
<dbReference type="PROSITE" id="PS51192">
    <property type="entry name" value="HELICASE_ATP_BIND_1"/>
    <property type="match status" value="1"/>
</dbReference>
<dbReference type="RefSeq" id="WP_256617640.1">
    <property type="nucleotide sequence ID" value="NZ_JANIBC010000001.1"/>
</dbReference>
<evidence type="ECO:0000313" key="16">
    <source>
        <dbReference type="Proteomes" id="UP001142610"/>
    </source>
</evidence>
<dbReference type="Pfam" id="PF00271">
    <property type="entry name" value="Helicase_C"/>
    <property type="match status" value="1"/>
</dbReference>
<name>A0A9X2L693_9PROT</name>
<feature type="short sequence motif" description="Q motif" evidence="10">
    <location>
        <begin position="2"/>
        <end position="30"/>
    </location>
</feature>
<dbReference type="SUPFAM" id="SSF52540">
    <property type="entry name" value="P-loop containing nucleoside triphosphate hydrolases"/>
    <property type="match status" value="2"/>
</dbReference>
<comment type="catalytic activity">
    <reaction evidence="8">
        <text>ATP + H2O = ADP + phosphate + H(+)</text>
        <dbReference type="Rhea" id="RHEA:13065"/>
        <dbReference type="ChEBI" id="CHEBI:15377"/>
        <dbReference type="ChEBI" id="CHEBI:15378"/>
        <dbReference type="ChEBI" id="CHEBI:30616"/>
        <dbReference type="ChEBI" id="CHEBI:43474"/>
        <dbReference type="ChEBI" id="CHEBI:456216"/>
        <dbReference type="EC" id="3.6.4.13"/>
    </reaction>
</comment>
<dbReference type="InterPro" id="IPR014014">
    <property type="entry name" value="RNA_helicase_DEAD_Q_motif"/>
</dbReference>
<dbReference type="PANTHER" id="PTHR47959:SF13">
    <property type="entry name" value="ATP-DEPENDENT RNA HELICASE RHLE"/>
    <property type="match status" value="1"/>
</dbReference>